<organism evidence="2 3">
    <name type="scientific">Streptomyces daliensis</name>
    <dbReference type="NCBI Taxonomy" id="299421"/>
    <lineage>
        <taxon>Bacteria</taxon>
        <taxon>Bacillati</taxon>
        <taxon>Actinomycetota</taxon>
        <taxon>Actinomycetes</taxon>
        <taxon>Kitasatosporales</taxon>
        <taxon>Streptomycetaceae</taxon>
        <taxon>Streptomyces</taxon>
    </lineage>
</organism>
<dbReference type="Gene3D" id="3.40.50.150">
    <property type="entry name" value="Vaccinia Virus protein VP39"/>
    <property type="match status" value="1"/>
</dbReference>
<dbReference type="GO" id="GO:0008757">
    <property type="term" value="F:S-adenosylmethionine-dependent methyltransferase activity"/>
    <property type="evidence" value="ECO:0007669"/>
    <property type="project" value="InterPro"/>
</dbReference>
<dbReference type="GO" id="GO:0032259">
    <property type="term" value="P:methylation"/>
    <property type="evidence" value="ECO:0007669"/>
    <property type="project" value="UniProtKB-KW"/>
</dbReference>
<keyword evidence="2" id="KW-0808">Transferase</keyword>
<dbReference type="InterPro" id="IPR029063">
    <property type="entry name" value="SAM-dependent_MTases_sf"/>
</dbReference>
<dbReference type="PANTHER" id="PTHR43861">
    <property type="entry name" value="TRANS-ACONITATE 2-METHYLTRANSFERASE-RELATED"/>
    <property type="match status" value="1"/>
</dbReference>
<dbReference type="CDD" id="cd02440">
    <property type="entry name" value="AdoMet_MTases"/>
    <property type="match status" value="1"/>
</dbReference>
<name>A0A8T4IT69_9ACTN</name>
<reference evidence="2" key="1">
    <citation type="submission" date="2021-04" db="EMBL/GenBank/DDBJ databases">
        <title>Sequencing of actinobacteria type strains.</title>
        <authorList>
            <person name="Nguyen G.-S."/>
            <person name="Wentzel A."/>
        </authorList>
    </citation>
    <scope>NUCLEOTIDE SEQUENCE</scope>
    <source>
        <strain evidence="2">DSM 42095</strain>
    </source>
</reference>
<sequence length="233" mass="25868">MAHFSDFDTRGYRTVDVTTGYGQWVDTYEQTVEDVMDLAVLEELDEPRWSAVRRAADLGCGTGRTGAWLKSRGVASVDGVDLTPGMLERARARGVHDRLVEGDVRASGLEAGAYDLVIASLIDEHLPKLRPFYDEAWRLADEGAMCVILAFHPHFIMASGMPTHFTSASGEPIAITTHVHLLSDHITAGLKAGWTLAEMREGVVDERWLAVKPKWERFRGHPVSAALVWRKRS</sequence>
<dbReference type="PANTHER" id="PTHR43861:SF1">
    <property type="entry name" value="TRANS-ACONITATE 2-METHYLTRANSFERASE"/>
    <property type="match status" value="1"/>
</dbReference>
<evidence type="ECO:0000313" key="3">
    <source>
        <dbReference type="Proteomes" id="UP000675554"/>
    </source>
</evidence>
<protein>
    <submittedName>
        <fullName evidence="2">Class I SAM-dependent methyltransferase</fullName>
    </submittedName>
</protein>
<proteinExistence type="predicted"/>
<gene>
    <name evidence="2" type="ORF">KDA82_20140</name>
</gene>
<dbReference type="EMBL" id="JAGSMN010000463">
    <property type="protein sequence ID" value="MBR7675289.1"/>
    <property type="molecule type" value="Genomic_DNA"/>
</dbReference>
<dbReference type="InterPro" id="IPR013216">
    <property type="entry name" value="Methyltransf_11"/>
</dbReference>
<dbReference type="AlphaFoldDB" id="A0A8T4IT69"/>
<feature type="domain" description="Methyltransferase type 11" evidence="1">
    <location>
        <begin position="57"/>
        <end position="148"/>
    </location>
</feature>
<dbReference type="Pfam" id="PF08241">
    <property type="entry name" value="Methyltransf_11"/>
    <property type="match status" value="1"/>
</dbReference>
<dbReference type="GO" id="GO:0017000">
    <property type="term" value="P:antibiotic biosynthetic process"/>
    <property type="evidence" value="ECO:0007669"/>
    <property type="project" value="UniProtKB-ARBA"/>
</dbReference>
<dbReference type="SUPFAM" id="SSF53335">
    <property type="entry name" value="S-adenosyl-L-methionine-dependent methyltransferases"/>
    <property type="match status" value="1"/>
</dbReference>
<evidence type="ECO:0000259" key="1">
    <source>
        <dbReference type="Pfam" id="PF08241"/>
    </source>
</evidence>
<dbReference type="Proteomes" id="UP000675554">
    <property type="component" value="Unassembled WGS sequence"/>
</dbReference>
<keyword evidence="3" id="KW-1185">Reference proteome</keyword>
<keyword evidence="2" id="KW-0489">Methyltransferase</keyword>
<accession>A0A8T4IT69</accession>
<comment type="caution">
    <text evidence="2">The sequence shown here is derived from an EMBL/GenBank/DDBJ whole genome shotgun (WGS) entry which is preliminary data.</text>
</comment>
<evidence type="ECO:0000313" key="2">
    <source>
        <dbReference type="EMBL" id="MBR7675289.1"/>
    </source>
</evidence>